<dbReference type="InterPro" id="IPR010499">
    <property type="entry name" value="AraC_E-bd"/>
</dbReference>
<evidence type="ECO:0000313" key="3">
    <source>
        <dbReference type="Proteomes" id="UP000677305"/>
    </source>
</evidence>
<dbReference type="PANTHER" id="PTHR36444">
    <property type="entry name" value="TRANSCRIPTIONAL REGULATOR PROTEIN YOBU-RELATED"/>
    <property type="match status" value="1"/>
</dbReference>
<proteinExistence type="predicted"/>
<evidence type="ECO:0000259" key="1">
    <source>
        <dbReference type="SMART" id="SM00871"/>
    </source>
</evidence>
<dbReference type="RefSeq" id="WP_212690681.1">
    <property type="nucleotide sequence ID" value="NZ_CP058561.1"/>
</dbReference>
<evidence type="ECO:0000313" key="2">
    <source>
        <dbReference type="EMBL" id="QUH30524.1"/>
    </source>
</evidence>
<keyword evidence="3" id="KW-1185">Reference proteome</keyword>
<dbReference type="Pfam" id="PF14526">
    <property type="entry name" value="Cass2"/>
    <property type="match status" value="1"/>
</dbReference>
<sequence>MKYELVTLEKKVVVGKSIKTTNENGKSIKDIGAMWQQFIGEGIFESIKNKVDGKGIGLYTEYEGDCTKPYTFMCCCEVKTTDDINNLEVKTISAGKYAKFTVKGDMVQAVGEAWSEIWSMDLDRKYDSDFELYHNDSEDMNNQTIDIFISLN</sequence>
<dbReference type="SMART" id="SM00871">
    <property type="entry name" value="AraC_E_bind"/>
    <property type="match status" value="1"/>
</dbReference>
<dbReference type="EMBL" id="CP058561">
    <property type="protein sequence ID" value="QUH30524.1"/>
    <property type="molecule type" value="Genomic_DNA"/>
</dbReference>
<accession>A0A8J8MCJ9</accession>
<dbReference type="Proteomes" id="UP000677305">
    <property type="component" value="Chromosome"/>
</dbReference>
<dbReference type="SUPFAM" id="SSF55136">
    <property type="entry name" value="Probable bacterial effector-binding domain"/>
    <property type="match status" value="1"/>
</dbReference>
<dbReference type="InterPro" id="IPR029441">
    <property type="entry name" value="Cass2"/>
</dbReference>
<gene>
    <name evidence="2" type="ORF">HYG85_17055</name>
</gene>
<feature type="domain" description="AraC effector-binding" evidence="1">
    <location>
        <begin position="1"/>
        <end position="152"/>
    </location>
</feature>
<protein>
    <submittedName>
        <fullName evidence="2">AraC family transcriptional regulator</fullName>
    </submittedName>
</protein>
<dbReference type="InterPro" id="IPR053182">
    <property type="entry name" value="YobU-like_regulator"/>
</dbReference>
<dbReference type="AlphaFoldDB" id="A0A8J8MCJ9"/>
<name>A0A8J8MCJ9_9FIRM</name>
<reference evidence="2 3" key="1">
    <citation type="submission" date="2020-07" db="EMBL/GenBank/DDBJ databases">
        <title>Vallitalea guaymasensis genome.</title>
        <authorList>
            <person name="Postec A."/>
        </authorList>
    </citation>
    <scope>NUCLEOTIDE SEQUENCE [LARGE SCALE GENOMIC DNA]</scope>
    <source>
        <strain evidence="2 3">Ra1766G1</strain>
    </source>
</reference>
<dbReference type="KEGG" id="vgu:HYG85_17055"/>
<dbReference type="InterPro" id="IPR011256">
    <property type="entry name" value="Reg_factor_effector_dom_sf"/>
</dbReference>
<dbReference type="PANTHER" id="PTHR36444:SF2">
    <property type="entry name" value="TRANSCRIPTIONAL REGULATOR PROTEIN YOBU-RELATED"/>
    <property type="match status" value="1"/>
</dbReference>
<dbReference type="Gene3D" id="3.20.80.10">
    <property type="entry name" value="Regulatory factor, effector binding domain"/>
    <property type="match status" value="1"/>
</dbReference>
<organism evidence="2 3">
    <name type="scientific">Vallitalea guaymasensis</name>
    <dbReference type="NCBI Taxonomy" id="1185412"/>
    <lineage>
        <taxon>Bacteria</taxon>
        <taxon>Bacillati</taxon>
        <taxon>Bacillota</taxon>
        <taxon>Clostridia</taxon>
        <taxon>Lachnospirales</taxon>
        <taxon>Vallitaleaceae</taxon>
        <taxon>Vallitalea</taxon>
    </lineage>
</organism>